<organism evidence="1">
    <name type="scientific">Drosophila melanogaster</name>
    <name type="common">Fruit fly</name>
    <dbReference type="NCBI Taxonomy" id="7227"/>
    <lineage>
        <taxon>Eukaryota</taxon>
        <taxon>Metazoa</taxon>
        <taxon>Ecdysozoa</taxon>
        <taxon>Arthropoda</taxon>
        <taxon>Hexapoda</taxon>
        <taxon>Insecta</taxon>
        <taxon>Pterygota</taxon>
        <taxon>Neoptera</taxon>
        <taxon>Endopterygota</taxon>
        <taxon>Diptera</taxon>
        <taxon>Brachycera</taxon>
        <taxon>Muscomorpha</taxon>
        <taxon>Ephydroidea</taxon>
        <taxon>Drosophilidae</taxon>
        <taxon>Drosophila</taxon>
        <taxon>Sophophora</taxon>
    </lineage>
</organism>
<gene>
    <name evidence="1" type="ORF">HDC16874</name>
</gene>
<sequence length="89" mass="9754">MTHGLGLRLKINNAKQERQTRRVPRLSGNGGLLTSRPLLVRALLMNGMVWIGFAWLGCDHGVEGNHSARNGALKQKDLSSLTKGFTCDL</sequence>
<reference evidence="1" key="1">
    <citation type="journal article" date="2003" name="Genome Biol.">
        <title>An integrated gene annotation and transcriptional profiling approach towards the full gene content of the Drosophila genome.</title>
        <authorList>
            <person name="Hild M."/>
            <person name="Beckmann B."/>
            <person name="Haas S.A."/>
            <person name="Koch B."/>
            <person name="Solovyev V."/>
            <person name="Busold C."/>
            <person name="Fellenberg K."/>
            <person name="Boutros M."/>
            <person name="Vingron M."/>
            <person name="Sauer F."/>
            <person name="Hoheisel J.D."/>
            <person name="Paro R."/>
        </authorList>
    </citation>
    <scope>NUCLEOTIDE SEQUENCE</scope>
</reference>
<name>Q6IIV7_DROME</name>
<dbReference type="EMBL" id="BK002959">
    <property type="protein sequence ID" value="DAA03159.1"/>
    <property type="molecule type" value="Genomic_DNA"/>
</dbReference>
<evidence type="ECO:0000313" key="1">
    <source>
        <dbReference type="EMBL" id="DAA03159.1"/>
    </source>
</evidence>
<dbReference type="AlphaFoldDB" id="Q6IIV7"/>
<proteinExistence type="predicted"/>
<protein>
    <submittedName>
        <fullName evidence="1">HDC16874</fullName>
    </submittedName>
</protein>
<accession>Q6IIV7</accession>